<dbReference type="EMBL" id="ABJB010395722">
    <property type="status" value="NOT_ANNOTATED_CDS"/>
    <property type="molecule type" value="Genomic_DNA"/>
</dbReference>
<dbReference type="GO" id="GO:0005743">
    <property type="term" value="C:mitochondrial inner membrane"/>
    <property type="evidence" value="ECO:0007669"/>
    <property type="project" value="UniProtKB-SubCell"/>
</dbReference>
<evidence type="ECO:0000256" key="5">
    <source>
        <dbReference type="ARBA" id="ARBA00022448"/>
    </source>
</evidence>
<keyword evidence="8" id="KW-0249">Electron transport</keyword>
<comment type="similarity">
    <text evidence="2">Belongs to the complex I LYR family.</text>
</comment>
<dbReference type="STRING" id="6945.B7PUA3"/>
<dbReference type="PANTHER" id="PTHR12964:SF0">
    <property type="entry name" value="NADH DEHYDROGENASE [UBIQUINONE] 1 ALPHA SUBCOMPLEX SUBUNIT 6"/>
    <property type="match status" value="1"/>
</dbReference>
<evidence type="ECO:0000256" key="10">
    <source>
        <dbReference type="ARBA" id="ARBA00023136"/>
    </source>
</evidence>
<reference evidence="14 16" key="1">
    <citation type="submission" date="2008-03" db="EMBL/GenBank/DDBJ databases">
        <title>Annotation of Ixodes scapularis.</title>
        <authorList>
            <consortium name="Ixodes scapularis Genome Project Consortium"/>
            <person name="Caler E."/>
            <person name="Hannick L.I."/>
            <person name="Bidwell S."/>
            <person name="Joardar V."/>
            <person name="Thiagarajan M."/>
            <person name="Amedeo P."/>
            <person name="Galinsky K.J."/>
            <person name="Schobel S."/>
            <person name="Inman J."/>
            <person name="Hostetler J."/>
            <person name="Miller J."/>
            <person name="Hammond M."/>
            <person name="Megy K."/>
            <person name="Lawson D."/>
            <person name="Kodira C."/>
            <person name="Sutton G."/>
            <person name="Meyer J."/>
            <person name="Hill C.A."/>
            <person name="Birren B."/>
            <person name="Nene V."/>
            <person name="Collins F."/>
            <person name="Alarcon-Chaidez F."/>
            <person name="Wikel S."/>
            <person name="Strausberg R."/>
        </authorList>
    </citation>
    <scope>NUCLEOTIDE SEQUENCE [LARGE SCALE GENOMIC DNA]</scope>
    <source>
        <strain evidence="16">Wikel</strain>
        <strain evidence="14">Wikel colony</strain>
    </source>
</reference>
<name>B7PUA3_IXOSC</name>
<keyword evidence="17" id="KW-1267">Proteomics identification</keyword>
<dbReference type="FunCoup" id="B7PUA3">
    <property type="interactions" value="1050"/>
</dbReference>
<dbReference type="CDD" id="cd20266">
    <property type="entry name" value="Complex1_LYR_NDUFA6_LYRM6"/>
    <property type="match status" value="1"/>
</dbReference>
<keyword evidence="9" id="KW-0496">Mitochondrion</keyword>
<dbReference type="GO" id="GO:0045271">
    <property type="term" value="C:respiratory chain complex I"/>
    <property type="evidence" value="ECO:0000318"/>
    <property type="project" value="GO_Central"/>
</dbReference>
<protein>
    <recommendedName>
        <fullName evidence="4">NADH dehydrogenase [ubiquinone] 1 alpha subcomplex subunit 6</fullName>
    </recommendedName>
    <alternativeName>
        <fullName evidence="11">Complex I-B14</fullName>
    </alternativeName>
    <alternativeName>
        <fullName evidence="12">NADH-ubiquinone oxidoreductase B14 subunit</fullName>
    </alternativeName>
</protein>
<dbReference type="PANTHER" id="PTHR12964">
    <property type="entry name" value="NADH-UBIQUINONE OXIDOREDUCTASE B14 SUBUNIT"/>
    <property type="match status" value="1"/>
</dbReference>
<organism>
    <name type="scientific">Ixodes scapularis</name>
    <name type="common">Black-legged tick</name>
    <name type="synonym">Deer tick</name>
    <dbReference type="NCBI Taxonomy" id="6945"/>
    <lineage>
        <taxon>Eukaryota</taxon>
        <taxon>Metazoa</taxon>
        <taxon>Ecdysozoa</taxon>
        <taxon>Arthropoda</taxon>
        <taxon>Chelicerata</taxon>
        <taxon>Arachnida</taxon>
        <taxon>Acari</taxon>
        <taxon>Parasitiformes</taxon>
        <taxon>Ixodida</taxon>
        <taxon>Ixodoidea</taxon>
        <taxon>Ixodidae</taxon>
        <taxon>Ixodinae</taxon>
        <taxon>Ixodes</taxon>
    </lineage>
</organism>
<evidence type="ECO:0000256" key="1">
    <source>
        <dbReference type="ARBA" id="ARBA00004443"/>
    </source>
</evidence>
<evidence type="ECO:0000256" key="7">
    <source>
        <dbReference type="ARBA" id="ARBA00022792"/>
    </source>
</evidence>
<keyword evidence="5" id="KW-0813">Transport</keyword>
<evidence type="ECO:0000256" key="12">
    <source>
        <dbReference type="ARBA" id="ARBA00032352"/>
    </source>
</evidence>
<evidence type="ECO:0000256" key="2">
    <source>
        <dbReference type="ARBA" id="ARBA00009508"/>
    </source>
</evidence>
<evidence type="ECO:0000313" key="14">
    <source>
        <dbReference type="EMBL" id="EEC10175.1"/>
    </source>
</evidence>
<evidence type="ECO:0000313" key="15">
    <source>
        <dbReference type="EnsemblMetazoa" id="ISCW007686-PA"/>
    </source>
</evidence>
<keyword evidence="10" id="KW-0472">Membrane</keyword>
<dbReference type="EMBL" id="ABJB010970687">
    <property type="status" value="NOT_ANNOTATED_CDS"/>
    <property type="molecule type" value="Genomic_DNA"/>
</dbReference>
<keyword evidence="14" id="KW-0560">Oxidoreductase</keyword>
<accession>B7PUA3</accession>
<sequence>TRLKMASNLVKSTARTVKPLLSLDQGEARRRALNLYKAWYRQMPSIVKMYDIPVTAEQGRTKLRQEFLRNKHVRDIRTIDLLGQMELVETLKIFKQKSHVMAFFKDTVEPKPADFMSKFLSGQ</sequence>
<dbReference type="GO" id="GO:0016491">
    <property type="term" value="F:oxidoreductase activity"/>
    <property type="evidence" value="ECO:0007669"/>
    <property type="project" value="UniProtKB-KW"/>
</dbReference>
<evidence type="ECO:0007829" key="17">
    <source>
        <dbReference type="PeptideAtlas" id="B7PUA3"/>
    </source>
</evidence>
<comment type="subunit">
    <text evidence="3">Mammalian complex I is composed of 45 different subunits.</text>
</comment>
<dbReference type="EMBL" id="DS791515">
    <property type="protein sequence ID" value="EEC10175.1"/>
    <property type="molecule type" value="Genomic_DNA"/>
</dbReference>
<evidence type="ECO:0000256" key="8">
    <source>
        <dbReference type="ARBA" id="ARBA00022982"/>
    </source>
</evidence>
<keyword evidence="16" id="KW-1185">Reference proteome</keyword>
<dbReference type="PaxDb" id="6945-B7PUA3"/>
<proteinExistence type="evidence at protein level"/>
<dbReference type="Pfam" id="PF13233">
    <property type="entry name" value="Complex1_LYR_2"/>
    <property type="match status" value="1"/>
</dbReference>
<keyword evidence="6" id="KW-0679">Respiratory chain</keyword>
<evidence type="ECO:0000256" key="3">
    <source>
        <dbReference type="ARBA" id="ARBA00011790"/>
    </source>
</evidence>
<gene>
    <name evidence="14" type="ORF">IscW_ISCW007686</name>
</gene>
<dbReference type="EMBL" id="ABJB010842696">
    <property type="status" value="NOT_ANNOTATED_CDS"/>
    <property type="molecule type" value="Genomic_DNA"/>
</dbReference>
<reference evidence="15" key="2">
    <citation type="submission" date="2020-05" db="UniProtKB">
        <authorList>
            <consortium name="EnsemblMetazoa"/>
        </authorList>
    </citation>
    <scope>IDENTIFICATION</scope>
    <source>
        <strain evidence="15">wikel</strain>
    </source>
</reference>
<dbReference type="InterPro" id="IPR045299">
    <property type="entry name" value="Complex1_LYR_NDUFA6_LYRM6"/>
</dbReference>
<dbReference type="Proteomes" id="UP000001555">
    <property type="component" value="Unassembled WGS sequence"/>
</dbReference>
<keyword evidence="14" id="KW-0830">Ubiquinone</keyword>
<feature type="non-terminal residue" evidence="14">
    <location>
        <position position="1"/>
    </location>
</feature>
<dbReference type="OrthoDB" id="14535at2759"/>
<evidence type="ECO:0000256" key="9">
    <source>
        <dbReference type="ARBA" id="ARBA00023128"/>
    </source>
</evidence>
<evidence type="ECO:0000256" key="13">
    <source>
        <dbReference type="ARBA" id="ARBA00046116"/>
    </source>
</evidence>
<evidence type="ECO:0000313" key="16">
    <source>
        <dbReference type="Proteomes" id="UP000001555"/>
    </source>
</evidence>
<dbReference type="AlphaFoldDB" id="B7PUA3"/>
<dbReference type="VEuPathDB" id="VectorBase:ISCW007686"/>
<evidence type="ECO:0000256" key="4">
    <source>
        <dbReference type="ARBA" id="ARBA00016386"/>
    </source>
</evidence>
<dbReference type="VEuPathDB" id="VectorBase:ISCI007686"/>
<dbReference type="PIRSF" id="PIRSF006643">
    <property type="entry name" value="NDUA6"/>
    <property type="match status" value="1"/>
</dbReference>
<dbReference type="EMBL" id="ABJB011040383">
    <property type="status" value="NOT_ANNOTATED_CDS"/>
    <property type="molecule type" value="Genomic_DNA"/>
</dbReference>
<comment type="function">
    <text evidence="13">Accessory subunit of the mitochondrial membrane respiratory chain NADH dehydrogenase (Complex I), that is believed to be not involved in catalysis. Required for proper complex I assembly. Complex I functions in the transfer of electrons from NADH to the respiratory chain. The immediate electron acceptor for the enzyme is believed to be ubiquinone.</text>
</comment>
<evidence type="ECO:0000256" key="6">
    <source>
        <dbReference type="ARBA" id="ARBA00022660"/>
    </source>
</evidence>
<dbReference type="VEuPathDB" id="VectorBase:ISCP_007303"/>
<evidence type="ECO:0000256" key="11">
    <source>
        <dbReference type="ARBA" id="ARBA00030213"/>
    </source>
</evidence>
<comment type="subcellular location">
    <subcellularLocation>
        <location evidence="1">Mitochondrion inner membrane</location>
        <topology evidence="1">Peripheral membrane protein</topology>
        <orientation evidence="1">Matrix side</orientation>
    </subcellularLocation>
</comment>
<dbReference type="EnsemblMetazoa" id="ISCW007686-RA">
    <property type="protein sequence ID" value="ISCW007686-PA"/>
    <property type="gene ID" value="ISCW007686"/>
</dbReference>
<keyword evidence="7" id="KW-0999">Mitochondrion inner membrane</keyword>
<dbReference type="InterPro" id="IPR016488">
    <property type="entry name" value="NADH_Ub_cplx-1_asu_su-6"/>
</dbReference>
<dbReference type="HOGENOM" id="CLU_111660_3_0_1"/>
<dbReference type="EMBL" id="ABJB010491022">
    <property type="status" value="NOT_ANNOTATED_CDS"/>
    <property type="molecule type" value="Genomic_DNA"/>
</dbReference>